<organism evidence="1 2">
    <name type="scientific">Daphnia magna</name>
    <dbReference type="NCBI Taxonomy" id="35525"/>
    <lineage>
        <taxon>Eukaryota</taxon>
        <taxon>Metazoa</taxon>
        <taxon>Ecdysozoa</taxon>
        <taxon>Arthropoda</taxon>
        <taxon>Crustacea</taxon>
        <taxon>Branchiopoda</taxon>
        <taxon>Diplostraca</taxon>
        <taxon>Cladocera</taxon>
        <taxon>Anomopoda</taxon>
        <taxon>Daphniidae</taxon>
        <taxon>Daphnia</taxon>
    </lineage>
</organism>
<dbReference type="Proteomes" id="UP001234178">
    <property type="component" value="Unassembled WGS sequence"/>
</dbReference>
<keyword evidence="2" id="KW-1185">Reference proteome</keyword>
<protein>
    <recommendedName>
        <fullName evidence="3">MULE transposase domain-containing protein</fullName>
    </recommendedName>
</protein>
<dbReference type="EMBL" id="JAOYFB010000001">
    <property type="protein sequence ID" value="KAK4003868.1"/>
    <property type="molecule type" value="Genomic_DNA"/>
</dbReference>
<name>A0ABQ9YTA0_9CRUS</name>
<evidence type="ECO:0000313" key="2">
    <source>
        <dbReference type="Proteomes" id="UP001234178"/>
    </source>
</evidence>
<gene>
    <name evidence="1" type="ORF">OUZ56_005619</name>
</gene>
<comment type="caution">
    <text evidence="1">The sequence shown here is derived from an EMBL/GenBank/DDBJ whole genome shotgun (WGS) entry which is preliminary data.</text>
</comment>
<proteinExistence type="predicted"/>
<accession>A0ABQ9YTA0</accession>
<evidence type="ECO:0000313" key="1">
    <source>
        <dbReference type="EMBL" id="KAK4003868.1"/>
    </source>
</evidence>
<evidence type="ECO:0008006" key="3">
    <source>
        <dbReference type="Google" id="ProtNLM"/>
    </source>
</evidence>
<sequence length="123" mass="13952">MISDYEEAILVSMQHAFPTGRSRGCWFHYSQAIYRRACQEGLSAAYLAGGVVRRIIKMLIALALLPQERIFEGFQCIRNTTADDLERETQEVRGAIAQLFTYYGGYWIASQGSERISVCDDDD</sequence>
<reference evidence="1 2" key="1">
    <citation type="journal article" date="2023" name="Nucleic Acids Res.">
        <title>The hologenome of Daphnia magna reveals possible DNA methylation and microbiome-mediated evolution of the host genome.</title>
        <authorList>
            <person name="Chaturvedi A."/>
            <person name="Li X."/>
            <person name="Dhandapani V."/>
            <person name="Marshall H."/>
            <person name="Kissane S."/>
            <person name="Cuenca-Cambronero M."/>
            <person name="Asole G."/>
            <person name="Calvet F."/>
            <person name="Ruiz-Romero M."/>
            <person name="Marangio P."/>
            <person name="Guigo R."/>
            <person name="Rago D."/>
            <person name="Mirbahai L."/>
            <person name="Eastwood N."/>
            <person name="Colbourne J.K."/>
            <person name="Zhou J."/>
            <person name="Mallon E."/>
            <person name="Orsini L."/>
        </authorList>
    </citation>
    <scope>NUCLEOTIDE SEQUENCE [LARGE SCALE GENOMIC DNA]</scope>
    <source>
        <strain evidence="1">LRV0_1</strain>
    </source>
</reference>